<evidence type="ECO:0000259" key="4">
    <source>
        <dbReference type="Pfam" id="PF02230"/>
    </source>
</evidence>
<dbReference type="InterPro" id="IPR050955">
    <property type="entry name" value="Plant_Biomass_Hydrol_Est"/>
</dbReference>
<dbReference type="Pfam" id="PF02230">
    <property type="entry name" value="Abhydrolase_2"/>
    <property type="match status" value="1"/>
</dbReference>
<dbReference type="RefSeq" id="WP_366193572.1">
    <property type="nucleotide sequence ID" value="NZ_JBFBVU010000016.1"/>
</dbReference>
<organism evidence="5 6">
    <name type="scientific">Meridianimarinicoccus marinus</name>
    <dbReference type="NCBI Taxonomy" id="3231483"/>
    <lineage>
        <taxon>Bacteria</taxon>
        <taxon>Pseudomonadati</taxon>
        <taxon>Pseudomonadota</taxon>
        <taxon>Alphaproteobacteria</taxon>
        <taxon>Rhodobacterales</taxon>
        <taxon>Paracoccaceae</taxon>
        <taxon>Meridianimarinicoccus</taxon>
    </lineage>
</organism>
<evidence type="ECO:0000256" key="1">
    <source>
        <dbReference type="ARBA" id="ARBA00022729"/>
    </source>
</evidence>
<name>A0ABV3L7Y4_9RHOB</name>
<reference evidence="5 6" key="1">
    <citation type="submission" date="2024-07" db="EMBL/GenBank/DDBJ databases">
        <authorList>
            <person name="Kang M."/>
        </authorList>
    </citation>
    <scope>NUCLEOTIDE SEQUENCE [LARGE SCALE GENOMIC DNA]</scope>
    <source>
        <strain evidence="5 6">DFM31</strain>
    </source>
</reference>
<dbReference type="EMBL" id="JBFBVU010000016">
    <property type="protein sequence ID" value="MEV8467695.1"/>
    <property type="molecule type" value="Genomic_DNA"/>
</dbReference>
<feature type="chain" id="PRO_5045847233" evidence="3">
    <location>
        <begin position="23"/>
        <end position="278"/>
    </location>
</feature>
<dbReference type="Proteomes" id="UP001553161">
    <property type="component" value="Unassembled WGS sequence"/>
</dbReference>
<dbReference type="PANTHER" id="PTHR43037:SF5">
    <property type="entry name" value="FERULOYL ESTERASE"/>
    <property type="match status" value="1"/>
</dbReference>
<feature type="domain" description="Phospholipase/carboxylesterase/thioesterase" evidence="4">
    <location>
        <begin position="50"/>
        <end position="194"/>
    </location>
</feature>
<dbReference type="PANTHER" id="PTHR43037">
    <property type="entry name" value="UNNAMED PRODUCT-RELATED"/>
    <property type="match status" value="1"/>
</dbReference>
<evidence type="ECO:0000256" key="2">
    <source>
        <dbReference type="ARBA" id="ARBA00022801"/>
    </source>
</evidence>
<keyword evidence="2 5" id="KW-0378">Hydrolase</keyword>
<dbReference type="SUPFAM" id="SSF53474">
    <property type="entry name" value="alpha/beta-Hydrolases"/>
    <property type="match status" value="1"/>
</dbReference>
<feature type="signal peptide" evidence="3">
    <location>
        <begin position="1"/>
        <end position="22"/>
    </location>
</feature>
<dbReference type="InterPro" id="IPR029058">
    <property type="entry name" value="AB_hydrolase_fold"/>
</dbReference>
<evidence type="ECO:0000313" key="6">
    <source>
        <dbReference type="Proteomes" id="UP001553161"/>
    </source>
</evidence>
<dbReference type="GO" id="GO:0016787">
    <property type="term" value="F:hydrolase activity"/>
    <property type="evidence" value="ECO:0007669"/>
    <property type="project" value="UniProtKB-KW"/>
</dbReference>
<comment type="caution">
    <text evidence="5">The sequence shown here is derived from an EMBL/GenBank/DDBJ whole genome shotgun (WGS) entry which is preliminary data.</text>
</comment>
<dbReference type="Gene3D" id="3.40.50.1820">
    <property type="entry name" value="alpha/beta hydrolase"/>
    <property type="match status" value="1"/>
</dbReference>
<protein>
    <submittedName>
        <fullName evidence="5">Alpha/beta fold hydrolase</fullName>
    </submittedName>
</protein>
<keyword evidence="1 3" id="KW-0732">Signal</keyword>
<keyword evidence="6" id="KW-1185">Reference proteome</keyword>
<sequence length="278" mass="29334">MTRRKSWMLCAALALAGTPAAACPDPALACQVKGGAYHIALPEGTTGPVPALIWLHGLGGSGASSIRAATVAQPFLDRGWAVIAPNGSPMTTRPSGYRWNFSGRGDDPRDEAAFLDAVRADAVARFGIDGARVVLGGFSNGAFMATYVACDTPEAFAAYVPVAGTFWRPHPESCQGPVRLLQTHGWRDTTVPLEGRPLRGGRALQGNVFEALGIWRAANGCPRPDASFSAREGSFLLRRWSGCAPGTALEFALFDGGHTVPEGWADLVLDWIETRGGS</sequence>
<proteinExistence type="predicted"/>
<gene>
    <name evidence="5" type="ORF">AB0T83_13005</name>
</gene>
<evidence type="ECO:0000313" key="5">
    <source>
        <dbReference type="EMBL" id="MEV8467695.1"/>
    </source>
</evidence>
<accession>A0ABV3L7Y4</accession>
<dbReference type="InterPro" id="IPR003140">
    <property type="entry name" value="PLipase/COase/thioEstase"/>
</dbReference>
<evidence type="ECO:0000256" key="3">
    <source>
        <dbReference type="SAM" id="SignalP"/>
    </source>
</evidence>